<organism evidence="9 10">
    <name type="scientific">Colocasia esculenta</name>
    <name type="common">Wild taro</name>
    <name type="synonym">Arum esculentum</name>
    <dbReference type="NCBI Taxonomy" id="4460"/>
    <lineage>
        <taxon>Eukaryota</taxon>
        <taxon>Viridiplantae</taxon>
        <taxon>Streptophyta</taxon>
        <taxon>Embryophyta</taxon>
        <taxon>Tracheophyta</taxon>
        <taxon>Spermatophyta</taxon>
        <taxon>Magnoliopsida</taxon>
        <taxon>Liliopsida</taxon>
        <taxon>Araceae</taxon>
        <taxon>Aroideae</taxon>
        <taxon>Colocasieae</taxon>
        <taxon>Colocasia</taxon>
    </lineage>
</organism>
<evidence type="ECO:0000256" key="5">
    <source>
        <dbReference type="ARBA" id="ARBA00023128"/>
    </source>
</evidence>
<protein>
    <recommendedName>
        <fullName evidence="7">Small ribosomal subunit protein mS29</fullName>
    </recommendedName>
</protein>
<name>A0A843VJ78_COLES</name>
<dbReference type="Pfam" id="PF10236">
    <property type="entry name" value="DAP3"/>
    <property type="match status" value="1"/>
</dbReference>
<evidence type="ECO:0000256" key="7">
    <source>
        <dbReference type="ARBA" id="ARBA00035140"/>
    </source>
</evidence>
<keyword evidence="5" id="KW-0496">Mitochondrion</keyword>
<dbReference type="InterPro" id="IPR019368">
    <property type="entry name" value="Ribosomal_mS29"/>
</dbReference>
<evidence type="ECO:0000256" key="1">
    <source>
        <dbReference type="ARBA" id="ARBA00004173"/>
    </source>
</evidence>
<keyword evidence="4" id="KW-0689">Ribosomal protein</keyword>
<keyword evidence="6" id="KW-0687">Ribonucleoprotein</keyword>
<dbReference type="EMBL" id="NMUH01002253">
    <property type="protein sequence ID" value="MQL98882.1"/>
    <property type="molecule type" value="Genomic_DNA"/>
</dbReference>
<proteinExistence type="inferred from homology"/>
<evidence type="ECO:0000313" key="9">
    <source>
        <dbReference type="EMBL" id="MQL98882.1"/>
    </source>
</evidence>
<evidence type="ECO:0000313" key="10">
    <source>
        <dbReference type="Proteomes" id="UP000652761"/>
    </source>
</evidence>
<reference evidence="9" key="1">
    <citation type="submission" date="2017-07" db="EMBL/GenBank/DDBJ databases">
        <title>Taro Niue Genome Assembly and Annotation.</title>
        <authorList>
            <person name="Atibalentja N."/>
            <person name="Keating K."/>
            <person name="Fields C.J."/>
        </authorList>
    </citation>
    <scope>NUCLEOTIDE SEQUENCE</scope>
    <source>
        <strain evidence="9">Niue_2</strain>
        <tissue evidence="9">Leaf</tissue>
    </source>
</reference>
<dbReference type="AlphaFoldDB" id="A0A843VJ78"/>
<sequence length="463" mass="51865">MLRSLLARAARAASSYGRGSRSPSALLVPAATGLASHYSSKAKGNAVPAKKPGATGGGKMKGRKGPTYAKVDDMAASAPSADDAEFELPTDPLPVPPFDPALDVRPGGRPLFCRKDSLSELTHKDACTYLDFSVDELKAKLPEGLPVGMTEEFEETRRWAVLVRQSFLDLRDNFRRIVDPPSWTNGPKVRKQIVLDGPVSCGKSIALAMLVYWARTEGWLVFYVPNAREWTRGGFFYKNAQTSLWDTPVHATKILQDFVKFNEPHLQKLPVQLFDPIPLGEAAGIIMRKDADSMAMPEGSTLLDLVRTGIEVQHAAVGVMIHLRKELSMVKDVPVLFAIDQYNSWFTFSEYGEPITARSWRPIHAKELTTVSAYRSMMHNDMMVGAFSHSMAVGKLRKELPDVPLDARVLFPRYSLDEAEAVCSYYLRQRLIRRDAFSDEKWKRIYYLSYGNGKEMRWLVPFI</sequence>
<comment type="subcellular location">
    <subcellularLocation>
        <location evidence="1">Mitochondrion</location>
    </subcellularLocation>
</comment>
<dbReference type="Proteomes" id="UP000652761">
    <property type="component" value="Unassembled WGS sequence"/>
</dbReference>
<dbReference type="PANTHER" id="PTHR12810:SF0">
    <property type="entry name" value="SMALL RIBOSOMAL SUBUNIT PROTEIN MS29"/>
    <property type="match status" value="1"/>
</dbReference>
<dbReference type="GO" id="GO:0003735">
    <property type="term" value="F:structural constituent of ribosome"/>
    <property type="evidence" value="ECO:0007669"/>
    <property type="project" value="TreeGrafter"/>
</dbReference>
<evidence type="ECO:0000256" key="8">
    <source>
        <dbReference type="SAM" id="MobiDB-lite"/>
    </source>
</evidence>
<accession>A0A843VJ78</accession>
<evidence type="ECO:0000256" key="6">
    <source>
        <dbReference type="ARBA" id="ARBA00023274"/>
    </source>
</evidence>
<dbReference type="PANTHER" id="PTHR12810">
    <property type="entry name" value="MITOCHONDRIAL 28S RIBOSOMAL PROTEIN S29"/>
    <property type="match status" value="1"/>
</dbReference>
<evidence type="ECO:0000256" key="2">
    <source>
        <dbReference type="ARBA" id="ARBA00009863"/>
    </source>
</evidence>
<gene>
    <name evidence="9" type="ORF">Taro_031598</name>
</gene>
<comment type="caution">
    <text evidence="9">The sequence shown here is derived from an EMBL/GenBank/DDBJ whole genome shotgun (WGS) entry which is preliminary data.</text>
</comment>
<keyword evidence="3" id="KW-0809">Transit peptide</keyword>
<keyword evidence="10" id="KW-1185">Reference proteome</keyword>
<evidence type="ECO:0000256" key="4">
    <source>
        <dbReference type="ARBA" id="ARBA00022980"/>
    </source>
</evidence>
<dbReference type="GO" id="GO:0005763">
    <property type="term" value="C:mitochondrial small ribosomal subunit"/>
    <property type="evidence" value="ECO:0007669"/>
    <property type="project" value="TreeGrafter"/>
</dbReference>
<feature type="region of interest" description="Disordered" evidence="8">
    <location>
        <begin position="39"/>
        <end position="65"/>
    </location>
</feature>
<comment type="similarity">
    <text evidence="2">Belongs to the mitochondrion-specific ribosomal protein mS29 family.</text>
</comment>
<evidence type="ECO:0000256" key="3">
    <source>
        <dbReference type="ARBA" id="ARBA00022946"/>
    </source>
</evidence>
<dbReference type="OrthoDB" id="274828at2759"/>